<dbReference type="EMBL" id="JBANDC010000005">
    <property type="protein sequence ID" value="MEM4987659.1"/>
    <property type="molecule type" value="Genomic_DNA"/>
</dbReference>
<sequence length="520" mass="59882">MRIQPPNYWTTVFVNFNVYLKMLKSLVVAIVGGLILWFVQDHFKDVPTATYSISEAIEIPGSKGTDEYAQEIAVVNSGRSLVKGISIKVPHHISSYKLTKHSSLIKEETFSEPNSFELVYPELPAGQKIRLLVRYDGLAIEKKWISISHADGNAQAQENQTSPINYNWIWLAYIVGAISQGFGNIRRFKRESFRKWSSAERIFRDDKPWFASSTEWSEMQFGAIKKTLFEYSFSPLIEQTAYYKLLNRPKPTLLSEDHWATLKKYASELLMARFSREVTQYSTTEKLIDFFRLKKPEALSHQSWTEFQESLNKQIQNSLLPTYVNEPEFVSILEPNNSLLKSLPNSFANEIHTQAQQRYSSYLIECSKSGIGGDPLIVLKTARLDLLTEEQSKSVKKSLLQFARMTAMPSRWYIQELKDFISKKRPEWMQEAEFNSICDFVSQADTLSDERDALRSRQRALEFAALETDNLKKRVIAQLDLIDRVLTNPRSIDKIEDYDQTFASGNRKNLELVASLLTPV</sequence>
<gene>
    <name evidence="2" type="ORF">V8G57_09705</name>
</gene>
<keyword evidence="1" id="KW-1133">Transmembrane helix</keyword>
<protein>
    <submittedName>
        <fullName evidence="2">Uncharacterized protein</fullName>
    </submittedName>
</protein>
<dbReference type="Proteomes" id="UP001495910">
    <property type="component" value="Unassembled WGS sequence"/>
</dbReference>
<dbReference type="RefSeq" id="WP_342829197.1">
    <property type="nucleotide sequence ID" value="NZ_JBANDC010000005.1"/>
</dbReference>
<keyword evidence="1" id="KW-0472">Membrane</keyword>
<accession>A0ABU9PUJ3</accession>
<proteinExistence type="predicted"/>
<feature type="transmembrane region" description="Helical" evidence="1">
    <location>
        <begin position="12"/>
        <end position="39"/>
    </location>
</feature>
<name>A0ABU9PUJ3_9BURK</name>
<evidence type="ECO:0000313" key="3">
    <source>
        <dbReference type="Proteomes" id="UP001495910"/>
    </source>
</evidence>
<evidence type="ECO:0000313" key="2">
    <source>
        <dbReference type="EMBL" id="MEM4987659.1"/>
    </source>
</evidence>
<reference evidence="2 3" key="1">
    <citation type="submission" date="2024-02" db="EMBL/GenBank/DDBJ databases">
        <title>Draft genome sequence of Collimonas sp. strain H4R21, an effective mineral-weathering bacterial strain isolated from the beech rhizosphere.</title>
        <authorList>
            <person name="Morin E."/>
            <person name="Uroz S."/>
            <person name="Leveau J.H.J."/>
            <person name="Kumar R."/>
            <person name="Rey M.W."/>
            <person name="Pham J."/>
        </authorList>
    </citation>
    <scope>NUCLEOTIDE SEQUENCE [LARGE SCALE GENOMIC DNA]</scope>
    <source>
        <strain evidence="2 3">H4R21</strain>
    </source>
</reference>
<comment type="caution">
    <text evidence="2">The sequence shown here is derived from an EMBL/GenBank/DDBJ whole genome shotgun (WGS) entry which is preliminary data.</text>
</comment>
<keyword evidence="1" id="KW-0812">Transmembrane</keyword>
<evidence type="ECO:0000256" key="1">
    <source>
        <dbReference type="SAM" id="Phobius"/>
    </source>
</evidence>
<keyword evidence="3" id="KW-1185">Reference proteome</keyword>
<organism evidence="2 3">
    <name type="scientific">Collimonas rhizosphaerae</name>
    <dbReference type="NCBI Taxonomy" id="3126357"/>
    <lineage>
        <taxon>Bacteria</taxon>
        <taxon>Pseudomonadati</taxon>
        <taxon>Pseudomonadota</taxon>
        <taxon>Betaproteobacteria</taxon>
        <taxon>Burkholderiales</taxon>
        <taxon>Oxalobacteraceae</taxon>
        <taxon>Collimonas</taxon>
    </lineage>
</organism>